<dbReference type="InterPro" id="IPR037239">
    <property type="entry name" value="OSBP_sf"/>
</dbReference>
<reference evidence="1" key="2">
    <citation type="submission" date="2025-08" db="UniProtKB">
        <authorList>
            <consortium name="Ensembl"/>
        </authorList>
    </citation>
    <scope>IDENTIFICATION</scope>
</reference>
<evidence type="ECO:0000313" key="2">
    <source>
        <dbReference type="Proteomes" id="UP000314982"/>
    </source>
</evidence>
<keyword evidence="2" id="KW-1185">Reference proteome</keyword>
<protein>
    <recommendedName>
        <fullName evidence="3">Arrestin-like N-terminal domain-containing protein</fullName>
    </recommendedName>
</protein>
<dbReference type="GeneTree" id="ENSGT00940000156622"/>
<dbReference type="InterPro" id="IPR000648">
    <property type="entry name" value="Oxysterol-bd"/>
</dbReference>
<dbReference type="Proteomes" id="UP000314982">
    <property type="component" value="Unassembled WGS sequence"/>
</dbReference>
<dbReference type="Pfam" id="PF01237">
    <property type="entry name" value="Oxysterol_BP"/>
    <property type="match status" value="1"/>
</dbReference>
<name>A0A4W5KPY2_9TELE</name>
<sequence>MTLELAGQITIACEKTGYSAQLEFKLKPFLGNNDSVNQVSGKIKLGKEVLATLEGHWVSSLCIQQKEN</sequence>
<dbReference type="PANTHER" id="PTHR10972:SF216">
    <property type="entry name" value="OXYSTEROL-BINDING PROTEIN-RELATED PROTEIN 8"/>
    <property type="match status" value="1"/>
</dbReference>
<dbReference type="GO" id="GO:0016020">
    <property type="term" value="C:membrane"/>
    <property type="evidence" value="ECO:0007669"/>
    <property type="project" value="TreeGrafter"/>
</dbReference>
<proteinExistence type="predicted"/>
<dbReference type="Ensembl" id="ENSHHUT00000020063.1">
    <property type="protein sequence ID" value="ENSHHUP00000019348.1"/>
    <property type="gene ID" value="ENSHHUG00000012103.1"/>
</dbReference>
<dbReference type="Gene3D" id="2.40.160.120">
    <property type="match status" value="1"/>
</dbReference>
<organism evidence="1 2">
    <name type="scientific">Hucho hucho</name>
    <name type="common">huchen</name>
    <dbReference type="NCBI Taxonomy" id="62062"/>
    <lineage>
        <taxon>Eukaryota</taxon>
        <taxon>Metazoa</taxon>
        <taxon>Chordata</taxon>
        <taxon>Craniata</taxon>
        <taxon>Vertebrata</taxon>
        <taxon>Euteleostomi</taxon>
        <taxon>Actinopterygii</taxon>
        <taxon>Neopterygii</taxon>
        <taxon>Teleostei</taxon>
        <taxon>Protacanthopterygii</taxon>
        <taxon>Salmoniformes</taxon>
        <taxon>Salmonidae</taxon>
        <taxon>Salmoninae</taxon>
        <taxon>Hucho</taxon>
    </lineage>
</organism>
<dbReference type="SUPFAM" id="SSF144000">
    <property type="entry name" value="Oxysterol-binding protein-like"/>
    <property type="match status" value="1"/>
</dbReference>
<accession>A0A4W5KPY2</accession>
<dbReference type="STRING" id="62062.ENSHHUP00000019348"/>
<evidence type="ECO:0000313" key="1">
    <source>
        <dbReference type="Ensembl" id="ENSHHUP00000019348.1"/>
    </source>
</evidence>
<evidence type="ECO:0008006" key="3">
    <source>
        <dbReference type="Google" id="ProtNLM"/>
    </source>
</evidence>
<dbReference type="PANTHER" id="PTHR10972">
    <property type="entry name" value="OXYSTEROL-BINDING PROTEIN-RELATED"/>
    <property type="match status" value="1"/>
</dbReference>
<reference evidence="1" key="3">
    <citation type="submission" date="2025-09" db="UniProtKB">
        <authorList>
            <consortium name="Ensembl"/>
        </authorList>
    </citation>
    <scope>IDENTIFICATION</scope>
</reference>
<dbReference type="GO" id="GO:0032541">
    <property type="term" value="C:cortical endoplasmic reticulum"/>
    <property type="evidence" value="ECO:0007669"/>
    <property type="project" value="TreeGrafter"/>
</dbReference>
<dbReference type="GO" id="GO:0005829">
    <property type="term" value="C:cytosol"/>
    <property type="evidence" value="ECO:0007669"/>
    <property type="project" value="TreeGrafter"/>
</dbReference>
<reference evidence="2" key="1">
    <citation type="submission" date="2018-06" db="EMBL/GenBank/DDBJ databases">
        <title>Genome assembly of Danube salmon.</title>
        <authorList>
            <person name="Macqueen D.J."/>
            <person name="Gundappa M.K."/>
        </authorList>
    </citation>
    <scope>NUCLEOTIDE SEQUENCE [LARGE SCALE GENOMIC DNA]</scope>
</reference>
<dbReference type="AlphaFoldDB" id="A0A4W5KPY2"/>
<dbReference type="GO" id="GO:0015485">
    <property type="term" value="F:cholesterol binding"/>
    <property type="evidence" value="ECO:0007669"/>
    <property type="project" value="TreeGrafter"/>
</dbReference>